<proteinExistence type="predicted"/>
<evidence type="ECO:0000313" key="2">
    <source>
        <dbReference type="EMBL" id="CAK0806976.1"/>
    </source>
</evidence>
<feature type="region of interest" description="Disordered" evidence="1">
    <location>
        <begin position="31"/>
        <end position="174"/>
    </location>
</feature>
<gene>
    <name evidence="2" type="ORF">PCOR1329_LOCUS13008</name>
</gene>
<evidence type="ECO:0000313" key="3">
    <source>
        <dbReference type="Proteomes" id="UP001189429"/>
    </source>
</evidence>
<comment type="caution">
    <text evidence="2">The sequence shown here is derived from an EMBL/GenBank/DDBJ whole genome shotgun (WGS) entry which is preliminary data.</text>
</comment>
<protein>
    <submittedName>
        <fullName evidence="2">Uncharacterized protein</fullName>
    </submittedName>
</protein>
<name>A0ABN9QLI5_9DINO</name>
<keyword evidence="3" id="KW-1185">Reference proteome</keyword>
<organism evidence="2 3">
    <name type="scientific">Prorocentrum cordatum</name>
    <dbReference type="NCBI Taxonomy" id="2364126"/>
    <lineage>
        <taxon>Eukaryota</taxon>
        <taxon>Sar</taxon>
        <taxon>Alveolata</taxon>
        <taxon>Dinophyceae</taxon>
        <taxon>Prorocentrales</taxon>
        <taxon>Prorocentraceae</taxon>
        <taxon>Prorocentrum</taxon>
    </lineage>
</organism>
<sequence length="174" mass="18548">MPRGSPPRCICLSRNTEVVVEPCHADAAELAVGGAPRPREATRGAPPLARSGSGQQLHRLLRPSGAVGARLPIMQDPRVCERAAQQGLRRARGHKPAHHVQPVRPRRDPEGEAEPRGQDDAEQDHGAVPVSTRHVHSPVSAHPQGAHVPEPYHAPPAPARVGVGEKGCRPSKIT</sequence>
<feature type="compositionally biased region" description="Basic and acidic residues" evidence="1">
    <location>
        <begin position="105"/>
        <end position="125"/>
    </location>
</feature>
<dbReference type="EMBL" id="CAUYUJ010003817">
    <property type="protein sequence ID" value="CAK0806976.1"/>
    <property type="molecule type" value="Genomic_DNA"/>
</dbReference>
<reference evidence="2" key="1">
    <citation type="submission" date="2023-10" db="EMBL/GenBank/DDBJ databases">
        <authorList>
            <person name="Chen Y."/>
            <person name="Shah S."/>
            <person name="Dougan E. K."/>
            <person name="Thang M."/>
            <person name="Chan C."/>
        </authorList>
    </citation>
    <scope>NUCLEOTIDE SEQUENCE [LARGE SCALE GENOMIC DNA]</scope>
</reference>
<feature type="compositionally biased region" description="Basic residues" evidence="1">
    <location>
        <begin position="89"/>
        <end position="98"/>
    </location>
</feature>
<accession>A0ABN9QLI5</accession>
<evidence type="ECO:0000256" key="1">
    <source>
        <dbReference type="SAM" id="MobiDB-lite"/>
    </source>
</evidence>
<dbReference type="Proteomes" id="UP001189429">
    <property type="component" value="Unassembled WGS sequence"/>
</dbReference>